<keyword evidence="1" id="KW-1133">Transmembrane helix</keyword>
<evidence type="ECO:0000313" key="2">
    <source>
        <dbReference type="Proteomes" id="UP000887575"/>
    </source>
</evidence>
<name>A0AAF3F4E4_9BILA</name>
<dbReference type="Proteomes" id="UP000887575">
    <property type="component" value="Unassembled WGS sequence"/>
</dbReference>
<keyword evidence="2" id="KW-1185">Reference proteome</keyword>
<sequence length="185" mass="20657">MAPMWGMSNMQYYKNLASHAARPPETPFDTTKIKKFLDERRASAEQARILANTHFAGGTPGDMQSLWPYQTYKPVTWDKYYDTETPEKQPAISSGVAAGVTIGIFFMVFILTFGCRIYSQYVDRSSGTQQRNTRDSSTPESMMSESLAADLWICGVPSDPPPPYEIAIQMPKHNPKAPPPIAVEV</sequence>
<reference evidence="3" key="1">
    <citation type="submission" date="2024-02" db="UniProtKB">
        <authorList>
            <consortium name="WormBaseParasite"/>
        </authorList>
    </citation>
    <scope>IDENTIFICATION</scope>
</reference>
<evidence type="ECO:0000313" key="3">
    <source>
        <dbReference type="WBParaSite" id="MBELARI_LOCUS20664"/>
    </source>
</evidence>
<keyword evidence="1" id="KW-0812">Transmembrane</keyword>
<organism evidence="2 3">
    <name type="scientific">Mesorhabditis belari</name>
    <dbReference type="NCBI Taxonomy" id="2138241"/>
    <lineage>
        <taxon>Eukaryota</taxon>
        <taxon>Metazoa</taxon>
        <taxon>Ecdysozoa</taxon>
        <taxon>Nematoda</taxon>
        <taxon>Chromadorea</taxon>
        <taxon>Rhabditida</taxon>
        <taxon>Rhabditina</taxon>
        <taxon>Rhabditomorpha</taxon>
        <taxon>Rhabditoidea</taxon>
        <taxon>Rhabditidae</taxon>
        <taxon>Mesorhabditinae</taxon>
        <taxon>Mesorhabditis</taxon>
    </lineage>
</organism>
<evidence type="ECO:0000256" key="1">
    <source>
        <dbReference type="SAM" id="Phobius"/>
    </source>
</evidence>
<dbReference type="AlphaFoldDB" id="A0AAF3F4E4"/>
<dbReference type="WBParaSite" id="MBELARI_LOCUS20664">
    <property type="protein sequence ID" value="MBELARI_LOCUS20664"/>
    <property type="gene ID" value="MBELARI_LOCUS20664"/>
</dbReference>
<keyword evidence="1" id="KW-0472">Membrane</keyword>
<accession>A0AAF3F4E4</accession>
<feature type="transmembrane region" description="Helical" evidence="1">
    <location>
        <begin position="91"/>
        <end position="115"/>
    </location>
</feature>
<proteinExistence type="predicted"/>
<protein>
    <submittedName>
        <fullName evidence="3">Transmembrane protein</fullName>
    </submittedName>
</protein>